<dbReference type="EMBL" id="AJWZ01004693">
    <property type="protein sequence ID" value="EKC64714.1"/>
    <property type="molecule type" value="Genomic_DNA"/>
</dbReference>
<name>K1TB76_9ZZZZ</name>
<accession>K1TB76</accession>
<evidence type="ECO:0000256" key="1">
    <source>
        <dbReference type="SAM" id="MobiDB-lite"/>
    </source>
</evidence>
<feature type="region of interest" description="Disordered" evidence="1">
    <location>
        <begin position="1"/>
        <end position="28"/>
    </location>
</feature>
<feature type="non-terminal residue" evidence="2">
    <location>
        <position position="106"/>
    </location>
</feature>
<reference evidence="2" key="1">
    <citation type="journal article" date="2013" name="Environ. Microbiol.">
        <title>Microbiota from the distal guts of lean and obese adolescents exhibit partial functional redundancy besides clear differences in community structure.</title>
        <authorList>
            <person name="Ferrer M."/>
            <person name="Ruiz A."/>
            <person name="Lanza F."/>
            <person name="Haange S.B."/>
            <person name="Oberbach A."/>
            <person name="Till H."/>
            <person name="Bargiela R."/>
            <person name="Campoy C."/>
            <person name="Segura M.T."/>
            <person name="Richter M."/>
            <person name="von Bergen M."/>
            <person name="Seifert J."/>
            <person name="Suarez A."/>
        </authorList>
    </citation>
    <scope>NUCLEOTIDE SEQUENCE</scope>
</reference>
<feature type="compositionally biased region" description="Basic and acidic residues" evidence="1">
    <location>
        <begin position="18"/>
        <end position="27"/>
    </location>
</feature>
<proteinExistence type="predicted"/>
<dbReference type="InterPro" id="IPR021823">
    <property type="entry name" value="DUF3408"/>
</dbReference>
<dbReference type="AlphaFoldDB" id="K1TB76"/>
<sequence length="106" mass="12183">MSESVVRDQEEDQDPIEQSEKIPDEKPVQNILTEKVAQVEEIIPLPPVSIKRGAVKPDFRKTFLHPTPFQRRGSVYLSMETKRRIHSVVQRIGEGNLTVTDYVENI</sequence>
<protein>
    <submittedName>
        <fullName evidence="2">Uncharacterized protein</fullName>
    </submittedName>
</protein>
<evidence type="ECO:0000313" key="2">
    <source>
        <dbReference type="EMBL" id="EKC64714.1"/>
    </source>
</evidence>
<comment type="caution">
    <text evidence="2">The sequence shown here is derived from an EMBL/GenBank/DDBJ whole genome shotgun (WGS) entry which is preliminary data.</text>
</comment>
<dbReference type="Pfam" id="PF11888">
    <property type="entry name" value="DUF3408"/>
    <property type="match status" value="1"/>
</dbReference>
<gene>
    <name evidence="2" type="ORF">OBE_06809</name>
</gene>
<organism evidence="2">
    <name type="scientific">human gut metagenome</name>
    <dbReference type="NCBI Taxonomy" id="408170"/>
    <lineage>
        <taxon>unclassified sequences</taxon>
        <taxon>metagenomes</taxon>
        <taxon>organismal metagenomes</taxon>
    </lineage>
</organism>